<evidence type="ECO:0000313" key="3">
    <source>
        <dbReference type="Proteomes" id="UP000256269"/>
    </source>
</evidence>
<dbReference type="Proteomes" id="UP000256269">
    <property type="component" value="Unassembled WGS sequence"/>
</dbReference>
<dbReference type="GO" id="GO:0016740">
    <property type="term" value="F:transferase activity"/>
    <property type="evidence" value="ECO:0007669"/>
    <property type="project" value="UniProtKB-KW"/>
</dbReference>
<dbReference type="RefSeq" id="WP_170218118.1">
    <property type="nucleotide sequence ID" value="NZ_CP144376.1"/>
</dbReference>
<organism evidence="2 3">
    <name type="scientific">Kutzneria buriramensis</name>
    <dbReference type="NCBI Taxonomy" id="1045776"/>
    <lineage>
        <taxon>Bacteria</taxon>
        <taxon>Bacillati</taxon>
        <taxon>Actinomycetota</taxon>
        <taxon>Actinomycetes</taxon>
        <taxon>Pseudonocardiales</taxon>
        <taxon>Pseudonocardiaceae</taxon>
        <taxon>Kutzneria</taxon>
    </lineage>
</organism>
<dbReference type="Gene3D" id="1.10.510.10">
    <property type="entry name" value="Transferase(Phosphotransferase) domain 1"/>
    <property type="match status" value="1"/>
</dbReference>
<evidence type="ECO:0000313" key="2">
    <source>
        <dbReference type="EMBL" id="REH31093.1"/>
    </source>
</evidence>
<comment type="caution">
    <text evidence="2">The sequence shown here is derived from an EMBL/GenBank/DDBJ whole genome shotgun (WGS) entry which is preliminary data.</text>
</comment>
<dbReference type="SUPFAM" id="SSF56112">
    <property type="entry name" value="Protein kinase-like (PK-like)"/>
    <property type="match status" value="1"/>
</dbReference>
<keyword evidence="2" id="KW-0808">Transferase</keyword>
<name>A0A3E0GXU2_9PSEU</name>
<sequence>MTATPRPELQLESAALPEVCALAGVTPAGAVLLHHRSNAVYRLPEAGVVARLAPDTPLRRDRARTSVAVCRWLAERAPGLALPPIPGDQPVVAAGVVATLWPFHDPDGQRPGPEVVGQLLRGLHALEPPPFAVPEFRPLHRLTEALTMDDDRAAPALSADDRVWLRRRVDDVVTDFTATEFPLGRGVVHGDAHDENLVPLASGWTLIDWDQTCIGPRELDLVSGLPDHFHTPEHQRMRLFSAYGYDLTSWPRWPLLRDLTELHALASYIRLAPTKPSAAEELQRRVRSLRSGDRSVVWRAIA</sequence>
<feature type="domain" description="Aminoglycoside phosphotransferase" evidence="1">
    <location>
        <begin position="36"/>
        <end position="252"/>
    </location>
</feature>
<dbReference type="AlphaFoldDB" id="A0A3E0GXU2"/>
<proteinExistence type="predicted"/>
<dbReference type="InterPro" id="IPR011009">
    <property type="entry name" value="Kinase-like_dom_sf"/>
</dbReference>
<gene>
    <name evidence="2" type="ORF">BCF44_122116</name>
</gene>
<dbReference type="Pfam" id="PF01636">
    <property type="entry name" value="APH"/>
    <property type="match status" value="1"/>
</dbReference>
<dbReference type="EMBL" id="QUNO01000022">
    <property type="protein sequence ID" value="REH31093.1"/>
    <property type="molecule type" value="Genomic_DNA"/>
</dbReference>
<protein>
    <submittedName>
        <fullName evidence="2">Phosphotransferase family enzyme</fullName>
    </submittedName>
</protein>
<dbReference type="InterPro" id="IPR002575">
    <property type="entry name" value="Aminoglycoside_PTrfase"/>
</dbReference>
<evidence type="ECO:0000259" key="1">
    <source>
        <dbReference type="Pfam" id="PF01636"/>
    </source>
</evidence>
<reference evidence="2 3" key="1">
    <citation type="submission" date="2018-08" db="EMBL/GenBank/DDBJ databases">
        <title>Genomic Encyclopedia of Archaeal and Bacterial Type Strains, Phase II (KMG-II): from individual species to whole genera.</title>
        <authorList>
            <person name="Goeker M."/>
        </authorList>
    </citation>
    <scope>NUCLEOTIDE SEQUENCE [LARGE SCALE GENOMIC DNA]</scope>
    <source>
        <strain evidence="2 3">DSM 45791</strain>
    </source>
</reference>
<accession>A0A3E0GXU2</accession>
<keyword evidence="3" id="KW-1185">Reference proteome</keyword>